<keyword evidence="4" id="KW-1185">Reference proteome</keyword>
<dbReference type="Pfam" id="PF03374">
    <property type="entry name" value="ANT"/>
    <property type="match status" value="1"/>
</dbReference>
<evidence type="ECO:0000259" key="1">
    <source>
        <dbReference type="Pfam" id="PF03374"/>
    </source>
</evidence>
<gene>
    <name evidence="2" type="ORF">F8M49_00150</name>
    <name evidence="3" type="ORF">F8M49_29915</name>
</gene>
<organism evidence="3 4">
    <name type="scientific">Rhodococcus zopfii</name>
    <dbReference type="NCBI Taxonomy" id="43772"/>
    <lineage>
        <taxon>Bacteria</taxon>
        <taxon>Bacillati</taxon>
        <taxon>Actinomycetota</taxon>
        <taxon>Actinomycetes</taxon>
        <taxon>Mycobacteriales</taxon>
        <taxon>Nocardiaceae</taxon>
        <taxon>Rhodococcus</taxon>
    </lineage>
</organism>
<comment type="caution">
    <text evidence="3">The sequence shown here is derived from an EMBL/GenBank/DDBJ whole genome shotgun (WGS) entry which is preliminary data.</text>
</comment>
<proteinExistence type="predicted"/>
<protein>
    <recommendedName>
        <fullName evidence="1">Antirepressor protein C-terminal domain-containing protein</fullName>
    </recommendedName>
</protein>
<accession>A0ABU3WYG9</accession>
<feature type="domain" description="Antirepressor protein C-terminal" evidence="1">
    <location>
        <begin position="151"/>
        <end position="264"/>
    </location>
</feature>
<dbReference type="EMBL" id="WBMO01000005">
    <property type="protein sequence ID" value="MDV2478579.1"/>
    <property type="molecule type" value="Genomic_DNA"/>
</dbReference>
<reference evidence="3 4" key="1">
    <citation type="submission" date="2019-10" db="EMBL/GenBank/DDBJ databases">
        <title>Draft Genome Assembly of Rhodococcus zopfii DSM44189.</title>
        <authorList>
            <person name="Sutton J.M."/>
            <person name="Akob D.M."/>
            <person name="Bushman T.J."/>
        </authorList>
    </citation>
    <scope>NUCLEOTIDE SEQUENCE [LARGE SCALE GENOMIC DNA]</scope>
    <source>
        <strain evidence="3 4">DSM 44189</strain>
    </source>
</reference>
<name>A0ABU3WYG9_9NOCA</name>
<dbReference type="EMBL" id="WBMO01000001">
    <property type="protein sequence ID" value="MDV2474202.1"/>
    <property type="molecule type" value="Genomic_DNA"/>
</dbReference>
<evidence type="ECO:0000313" key="4">
    <source>
        <dbReference type="Proteomes" id="UP001275440"/>
    </source>
</evidence>
<sequence length="272" mass="30543">MSKQIIPGTAPGEQSPFDSIRRTRVDGAEFWSARDLMPILEYPRWQEFIPAIDRAKAAAAAQGHDVATLFRVNPEKSGGRPRENYELARFACYLVAMNGDPRKDAVAKAQAYFAIQTRIAETSVPMPAIPQSYVAALRAAADEAERAEVAERQVAELTPKAAYVDGFVTDADLLSFRTVASTLDIGETQLRDLLIENNWIYKETATRWSESKQCKETVNRYSEYAHKKPYFRRIEEHKAPRFAGEVMHTLKITPPGASAIARNLPRWSRGPE</sequence>
<dbReference type="Proteomes" id="UP001275440">
    <property type="component" value="Unassembled WGS sequence"/>
</dbReference>
<dbReference type="InterPro" id="IPR005039">
    <property type="entry name" value="Ant_C"/>
</dbReference>
<evidence type="ECO:0000313" key="2">
    <source>
        <dbReference type="EMBL" id="MDV2474202.1"/>
    </source>
</evidence>
<evidence type="ECO:0000313" key="3">
    <source>
        <dbReference type="EMBL" id="MDV2478579.1"/>
    </source>
</evidence>